<evidence type="ECO:0000256" key="2">
    <source>
        <dbReference type="SAM" id="MobiDB-lite"/>
    </source>
</evidence>
<dbReference type="InterPro" id="IPR025254">
    <property type="entry name" value="CCDC113/CCDC96_CC"/>
</dbReference>
<sequence length="767" mass="87563">MSVTSQDKGQASEIAASRNVFEEVLVENPEGSDELSVVAAESAFEDSIVEMETKSEPEKPTSSQKELQEKPKPSATPKTKPGKELPGKKDTKKSPRSAITPPKTPRSPSKKPQKSAPKPKAKKPETPKKKEPKRRTSPKSRHDSMKEKAASERSILQPMRSSSITSKLSVSSRSSRKFSKRVNESGATLRPAQSFKIIQLKPKPSPPVAVAQVKSEELIQDEVVESSDNLDNLDNLDHLDTTQTNVVETEVVVGMDMDQRLAFLQGLKELPDIQDLSETTTIEESIPDEEEGAEESQGPQTAARVDTGRFVEAFASSEHFDSDPSLGQSQPRHEYESQDRTDTTSTDSSEISLDGLYESDDDYPEPLWTEDTGIDIYKSMASIVQMDEIVDTVVEIGDDLYEVQHQANAAACDQLLNQLIDKAVDYAESDYVRMTRILDKDKMMKQLYKLIVVYKTQSYRNAGLDSLVSEFYLRKKCMSFITKKSASDAFSKTRYQHALLELDNLLKVELHTEKMRKAILSRLHDEVEVARIEADEKVRNFEENVRKNLCFRDGFDHLKKLVGDVLLRISTFRDDVDEVREGLLLAQHTHASLKIELEKMETLDDGLKIHEYLSNQATNQSLNIKIQERSAELKRLYRRITYDIHGLAHWKNKELMNQNILSRMKLKLERGIQMREDLRLNIYKSKIRHNNLIKEKENIRTAGRLMHYPVLMRDYDVTVEQVEAKRDVIKKLRLEHDRLERRVQQVSNDITEQQAKLRNIRSLTLLK</sequence>
<dbReference type="Pfam" id="PF13870">
    <property type="entry name" value="CCDC113_CCDC96_CC"/>
    <property type="match status" value="1"/>
</dbReference>
<evidence type="ECO:0000313" key="4">
    <source>
        <dbReference type="EMBL" id="EDW26381.1"/>
    </source>
</evidence>
<organism evidence="5">
    <name type="scientific">Drosophila persimilis</name>
    <name type="common">Fruit fly</name>
    <dbReference type="NCBI Taxonomy" id="7234"/>
    <lineage>
        <taxon>Eukaryota</taxon>
        <taxon>Metazoa</taxon>
        <taxon>Ecdysozoa</taxon>
        <taxon>Arthropoda</taxon>
        <taxon>Hexapoda</taxon>
        <taxon>Insecta</taxon>
        <taxon>Pterygota</taxon>
        <taxon>Neoptera</taxon>
        <taxon>Endopterygota</taxon>
        <taxon>Diptera</taxon>
        <taxon>Brachycera</taxon>
        <taxon>Muscomorpha</taxon>
        <taxon>Ephydroidea</taxon>
        <taxon>Drosophilidae</taxon>
        <taxon>Drosophila</taxon>
        <taxon>Sophophora</taxon>
    </lineage>
</organism>
<dbReference type="AlphaFoldDB" id="B4HCD5"/>
<feature type="region of interest" description="Disordered" evidence="2">
    <location>
        <begin position="317"/>
        <end position="365"/>
    </location>
</feature>
<feature type="compositionally biased region" description="Acidic residues" evidence="2">
    <location>
        <begin position="285"/>
        <end position="294"/>
    </location>
</feature>
<dbReference type="HOGENOM" id="CLU_360674_0_0_1"/>
<dbReference type="OMA" id="CLMHYPD"/>
<dbReference type="eggNOG" id="ENOG502SGZY">
    <property type="taxonomic scope" value="Eukaryota"/>
</dbReference>
<dbReference type="Proteomes" id="UP000008744">
    <property type="component" value="Unassembled WGS sequence"/>
</dbReference>
<evidence type="ECO:0000313" key="5">
    <source>
        <dbReference type="Proteomes" id="UP000008744"/>
    </source>
</evidence>
<dbReference type="STRING" id="7234.B4HCD5"/>
<dbReference type="EMBL" id="CH479308">
    <property type="protein sequence ID" value="EDW26381.1"/>
    <property type="molecule type" value="Genomic_DNA"/>
</dbReference>
<keyword evidence="1" id="KW-0175">Coiled coil</keyword>
<feature type="compositionally biased region" description="Low complexity" evidence="2">
    <location>
        <begin position="343"/>
        <end position="354"/>
    </location>
</feature>
<feature type="domain" description="CCDC113/CCDC96 coiled-coil" evidence="3">
    <location>
        <begin position="571"/>
        <end position="744"/>
    </location>
</feature>
<protein>
    <submittedName>
        <fullName evidence="4">GL22403</fullName>
    </submittedName>
</protein>
<feature type="compositionally biased region" description="Basic residues" evidence="2">
    <location>
        <begin position="130"/>
        <end position="139"/>
    </location>
</feature>
<gene>
    <name evidence="4" type="primary">Dper\GL22403</name>
    <name evidence="4" type="ORF">Dper_GL22403</name>
</gene>
<feature type="compositionally biased region" description="Low complexity" evidence="2">
    <location>
        <begin position="160"/>
        <end position="173"/>
    </location>
</feature>
<accession>B4HCD5</accession>
<feature type="compositionally biased region" description="Basic residues" evidence="2">
    <location>
        <begin position="108"/>
        <end position="121"/>
    </location>
</feature>
<feature type="compositionally biased region" description="Basic and acidic residues" evidence="2">
    <location>
        <begin position="81"/>
        <end position="93"/>
    </location>
</feature>
<name>B4HCD5_DROPE</name>
<dbReference type="OrthoDB" id="10254794at2759"/>
<dbReference type="SMR" id="B4HCD5"/>
<reference evidence="4 5" key="1">
    <citation type="journal article" date="2007" name="Nature">
        <title>Evolution of genes and genomes on the Drosophila phylogeny.</title>
        <authorList>
            <consortium name="Drosophila 12 Genomes Consortium"/>
            <person name="Clark A.G."/>
            <person name="Eisen M.B."/>
            <person name="Smith D.R."/>
            <person name="Bergman C.M."/>
            <person name="Oliver B."/>
            <person name="Markow T.A."/>
            <person name="Kaufman T.C."/>
            <person name="Kellis M."/>
            <person name="Gelbart W."/>
            <person name="Iyer V.N."/>
            <person name="Pollard D.A."/>
            <person name="Sackton T.B."/>
            <person name="Larracuente A.M."/>
            <person name="Singh N.D."/>
            <person name="Abad J.P."/>
            <person name="Abt D.N."/>
            <person name="Adryan B."/>
            <person name="Aguade M."/>
            <person name="Akashi H."/>
            <person name="Anderson W.W."/>
            <person name="Aquadro C.F."/>
            <person name="Ardell D.H."/>
            <person name="Arguello R."/>
            <person name="Artieri C.G."/>
            <person name="Barbash D.A."/>
            <person name="Barker D."/>
            <person name="Barsanti P."/>
            <person name="Batterham P."/>
            <person name="Batzoglou S."/>
            <person name="Begun D."/>
            <person name="Bhutkar A."/>
            <person name="Blanco E."/>
            <person name="Bosak S.A."/>
            <person name="Bradley R.K."/>
            <person name="Brand A.D."/>
            <person name="Brent M.R."/>
            <person name="Brooks A.N."/>
            <person name="Brown R.H."/>
            <person name="Butlin R.K."/>
            <person name="Caggese C."/>
            <person name="Calvi B.R."/>
            <person name="Bernardo de Carvalho A."/>
            <person name="Caspi A."/>
            <person name="Castrezana S."/>
            <person name="Celniker S.E."/>
            <person name="Chang J.L."/>
            <person name="Chapple C."/>
            <person name="Chatterji S."/>
            <person name="Chinwalla A."/>
            <person name="Civetta A."/>
            <person name="Clifton S.W."/>
            <person name="Comeron J.M."/>
            <person name="Costello J.C."/>
            <person name="Coyne J.A."/>
            <person name="Daub J."/>
            <person name="David R.G."/>
            <person name="Delcher A.L."/>
            <person name="Delehaunty K."/>
            <person name="Do C.B."/>
            <person name="Ebling H."/>
            <person name="Edwards K."/>
            <person name="Eickbush T."/>
            <person name="Evans J.D."/>
            <person name="Filipski A."/>
            <person name="Findeiss S."/>
            <person name="Freyhult E."/>
            <person name="Fulton L."/>
            <person name="Fulton R."/>
            <person name="Garcia A.C."/>
            <person name="Gardiner A."/>
            <person name="Garfield D.A."/>
            <person name="Garvin B.E."/>
            <person name="Gibson G."/>
            <person name="Gilbert D."/>
            <person name="Gnerre S."/>
            <person name="Godfrey J."/>
            <person name="Good R."/>
            <person name="Gotea V."/>
            <person name="Gravely B."/>
            <person name="Greenberg A.J."/>
            <person name="Griffiths-Jones S."/>
            <person name="Gross S."/>
            <person name="Guigo R."/>
            <person name="Gustafson E.A."/>
            <person name="Haerty W."/>
            <person name="Hahn M.W."/>
            <person name="Halligan D.L."/>
            <person name="Halpern A.L."/>
            <person name="Halter G.M."/>
            <person name="Han M.V."/>
            <person name="Heger A."/>
            <person name="Hillier L."/>
            <person name="Hinrichs A.S."/>
            <person name="Holmes I."/>
            <person name="Hoskins R.A."/>
            <person name="Hubisz M.J."/>
            <person name="Hultmark D."/>
            <person name="Huntley M.A."/>
            <person name="Jaffe D.B."/>
            <person name="Jagadeeshan S."/>
            <person name="Jeck W.R."/>
            <person name="Johnson J."/>
            <person name="Jones C.D."/>
            <person name="Jordan W.C."/>
            <person name="Karpen G.H."/>
            <person name="Kataoka E."/>
            <person name="Keightley P.D."/>
            <person name="Kheradpour P."/>
            <person name="Kirkness E.F."/>
            <person name="Koerich L.B."/>
            <person name="Kristiansen K."/>
            <person name="Kudrna D."/>
            <person name="Kulathinal R.J."/>
            <person name="Kumar S."/>
            <person name="Kwok R."/>
            <person name="Lander E."/>
            <person name="Langley C.H."/>
            <person name="Lapoint R."/>
            <person name="Lazzaro B.P."/>
            <person name="Lee S.J."/>
            <person name="Levesque L."/>
            <person name="Li R."/>
            <person name="Lin C.F."/>
            <person name="Lin M.F."/>
            <person name="Lindblad-Toh K."/>
            <person name="Llopart A."/>
            <person name="Long M."/>
            <person name="Low L."/>
            <person name="Lozovsky E."/>
            <person name="Lu J."/>
            <person name="Luo M."/>
            <person name="Machado C.A."/>
            <person name="Makalowski W."/>
            <person name="Marzo M."/>
            <person name="Matsuda M."/>
            <person name="Matzkin L."/>
            <person name="McAllister B."/>
            <person name="McBride C.S."/>
            <person name="McKernan B."/>
            <person name="McKernan K."/>
            <person name="Mendez-Lago M."/>
            <person name="Minx P."/>
            <person name="Mollenhauer M.U."/>
            <person name="Montooth K."/>
            <person name="Mount S.M."/>
            <person name="Mu X."/>
            <person name="Myers E."/>
            <person name="Negre B."/>
            <person name="Newfeld S."/>
            <person name="Nielsen R."/>
            <person name="Noor M.A."/>
            <person name="O'Grady P."/>
            <person name="Pachter L."/>
            <person name="Papaceit M."/>
            <person name="Parisi M.J."/>
            <person name="Parisi M."/>
            <person name="Parts L."/>
            <person name="Pedersen J.S."/>
            <person name="Pesole G."/>
            <person name="Phillippy A.M."/>
            <person name="Ponting C.P."/>
            <person name="Pop M."/>
            <person name="Porcelli D."/>
            <person name="Powell J.R."/>
            <person name="Prohaska S."/>
            <person name="Pruitt K."/>
            <person name="Puig M."/>
            <person name="Quesneville H."/>
            <person name="Ram K.R."/>
            <person name="Rand D."/>
            <person name="Rasmussen M.D."/>
            <person name="Reed L.K."/>
            <person name="Reenan R."/>
            <person name="Reily A."/>
            <person name="Remington K.A."/>
            <person name="Rieger T.T."/>
            <person name="Ritchie M.G."/>
            <person name="Robin C."/>
            <person name="Rogers Y.H."/>
            <person name="Rohde C."/>
            <person name="Rozas J."/>
            <person name="Rubenfield M.J."/>
            <person name="Ruiz A."/>
            <person name="Russo S."/>
            <person name="Salzberg S.L."/>
            <person name="Sanchez-Gracia A."/>
            <person name="Saranga D.J."/>
            <person name="Sato H."/>
            <person name="Schaeffer S.W."/>
            <person name="Schatz M.C."/>
            <person name="Schlenke T."/>
            <person name="Schwartz R."/>
            <person name="Segarra C."/>
            <person name="Singh R.S."/>
            <person name="Sirot L."/>
            <person name="Sirota M."/>
            <person name="Sisneros N.B."/>
            <person name="Smith C.D."/>
            <person name="Smith T.F."/>
            <person name="Spieth J."/>
            <person name="Stage D.E."/>
            <person name="Stark A."/>
            <person name="Stephan W."/>
            <person name="Strausberg R.L."/>
            <person name="Strempel S."/>
            <person name="Sturgill D."/>
            <person name="Sutton G."/>
            <person name="Sutton G.G."/>
            <person name="Tao W."/>
            <person name="Teichmann S."/>
            <person name="Tobari Y.N."/>
            <person name="Tomimura Y."/>
            <person name="Tsolas J.M."/>
            <person name="Valente V.L."/>
            <person name="Venter E."/>
            <person name="Venter J.C."/>
            <person name="Vicario S."/>
            <person name="Vieira F.G."/>
            <person name="Vilella A.J."/>
            <person name="Villasante A."/>
            <person name="Walenz B."/>
            <person name="Wang J."/>
            <person name="Wasserman M."/>
            <person name="Watts T."/>
            <person name="Wilson D."/>
            <person name="Wilson R.K."/>
            <person name="Wing R.A."/>
            <person name="Wolfner M.F."/>
            <person name="Wong A."/>
            <person name="Wong G.K."/>
            <person name="Wu C.I."/>
            <person name="Wu G."/>
            <person name="Yamamoto D."/>
            <person name="Yang H.P."/>
            <person name="Yang S.P."/>
            <person name="Yorke J.A."/>
            <person name="Yoshida K."/>
            <person name="Zdobnov E."/>
            <person name="Zhang P."/>
            <person name="Zhang Y."/>
            <person name="Zimin A.V."/>
            <person name="Baldwin J."/>
            <person name="Abdouelleil A."/>
            <person name="Abdulkadir J."/>
            <person name="Abebe A."/>
            <person name="Abera B."/>
            <person name="Abreu J."/>
            <person name="Acer S.C."/>
            <person name="Aftuck L."/>
            <person name="Alexander A."/>
            <person name="An P."/>
            <person name="Anderson E."/>
            <person name="Anderson S."/>
            <person name="Arachi H."/>
            <person name="Azer M."/>
            <person name="Bachantsang P."/>
            <person name="Barry A."/>
            <person name="Bayul T."/>
            <person name="Berlin A."/>
            <person name="Bessette D."/>
            <person name="Bloom T."/>
            <person name="Blye J."/>
            <person name="Boguslavskiy L."/>
            <person name="Bonnet C."/>
            <person name="Boukhgalter B."/>
            <person name="Bourzgui I."/>
            <person name="Brown A."/>
            <person name="Cahill P."/>
            <person name="Channer S."/>
            <person name="Cheshatsang Y."/>
            <person name="Chuda L."/>
            <person name="Citroen M."/>
            <person name="Collymore A."/>
            <person name="Cooke P."/>
            <person name="Costello M."/>
            <person name="D'Aco K."/>
            <person name="Daza R."/>
            <person name="De Haan G."/>
            <person name="DeGray S."/>
            <person name="DeMaso C."/>
            <person name="Dhargay N."/>
            <person name="Dooley K."/>
            <person name="Dooley E."/>
            <person name="Doricent M."/>
            <person name="Dorje P."/>
            <person name="Dorjee K."/>
            <person name="Dupes A."/>
            <person name="Elong R."/>
            <person name="Falk J."/>
            <person name="Farina A."/>
            <person name="Faro S."/>
            <person name="Ferguson D."/>
            <person name="Fisher S."/>
            <person name="Foley C.D."/>
            <person name="Franke A."/>
            <person name="Friedrich D."/>
            <person name="Gadbois L."/>
            <person name="Gearin G."/>
            <person name="Gearin C.R."/>
            <person name="Giannoukos G."/>
            <person name="Goode T."/>
            <person name="Graham J."/>
            <person name="Grandbois E."/>
            <person name="Grewal S."/>
            <person name="Gyaltsen K."/>
            <person name="Hafez N."/>
            <person name="Hagos B."/>
            <person name="Hall J."/>
            <person name="Henson C."/>
            <person name="Hollinger A."/>
            <person name="Honan T."/>
            <person name="Huard M.D."/>
            <person name="Hughes L."/>
            <person name="Hurhula B."/>
            <person name="Husby M.E."/>
            <person name="Kamat A."/>
            <person name="Kanga B."/>
            <person name="Kashin S."/>
            <person name="Khazanovich D."/>
            <person name="Kisner P."/>
            <person name="Lance K."/>
            <person name="Lara M."/>
            <person name="Lee W."/>
            <person name="Lennon N."/>
            <person name="Letendre F."/>
            <person name="LeVine R."/>
            <person name="Lipovsky A."/>
            <person name="Liu X."/>
            <person name="Liu J."/>
            <person name="Liu S."/>
            <person name="Lokyitsang T."/>
            <person name="Lokyitsang Y."/>
            <person name="Lubonja R."/>
            <person name="Lui A."/>
            <person name="MacDonald P."/>
            <person name="Magnisalis V."/>
            <person name="Maru K."/>
            <person name="Matthews C."/>
            <person name="McCusker W."/>
            <person name="McDonough S."/>
            <person name="Mehta T."/>
            <person name="Meldrim J."/>
            <person name="Meneus L."/>
            <person name="Mihai O."/>
            <person name="Mihalev A."/>
            <person name="Mihova T."/>
            <person name="Mittelman R."/>
            <person name="Mlenga V."/>
            <person name="Montmayeur A."/>
            <person name="Mulrain L."/>
            <person name="Navidi A."/>
            <person name="Naylor J."/>
            <person name="Negash T."/>
            <person name="Nguyen T."/>
            <person name="Nguyen N."/>
            <person name="Nicol R."/>
            <person name="Norbu C."/>
            <person name="Norbu N."/>
            <person name="Novod N."/>
            <person name="O'Neill B."/>
            <person name="Osman S."/>
            <person name="Markiewicz E."/>
            <person name="Oyono O.L."/>
            <person name="Patti C."/>
            <person name="Phunkhang P."/>
            <person name="Pierre F."/>
            <person name="Priest M."/>
            <person name="Raghuraman S."/>
            <person name="Rege F."/>
            <person name="Reyes R."/>
            <person name="Rise C."/>
            <person name="Rogov P."/>
            <person name="Ross K."/>
            <person name="Ryan E."/>
            <person name="Settipalli S."/>
            <person name="Shea T."/>
            <person name="Sherpa N."/>
            <person name="Shi L."/>
            <person name="Shih D."/>
            <person name="Sparrow T."/>
            <person name="Spaulding J."/>
            <person name="Stalker J."/>
            <person name="Stange-Thomann N."/>
            <person name="Stavropoulos S."/>
            <person name="Stone C."/>
            <person name="Strader C."/>
            <person name="Tesfaye S."/>
            <person name="Thomson T."/>
            <person name="Thoulutsang Y."/>
            <person name="Thoulutsang D."/>
            <person name="Topham K."/>
            <person name="Topping I."/>
            <person name="Tsamla T."/>
            <person name="Vassiliev H."/>
            <person name="Vo A."/>
            <person name="Wangchuk T."/>
            <person name="Wangdi T."/>
            <person name="Weiand M."/>
            <person name="Wilkinson J."/>
            <person name="Wilson A."/>
            <person name="Yadav S."/>
            <person name="Young G."/>
            <person name="Yu Q."/>
            <person name="Zembek L."/>
            <person name="Zhong D."/>
            <person name="Zimmer A."/>
            <person name="Zwirko Z."/>
            <person name="Jaffe D.B."/>
            <person name="Alvarez P."/>
            <person name="Brockman W."/>
            <person name="Butler J."/>
            <person name="Chin C."/>
            <person name="Gnerre S."/>
            <person name="Grabherr M."/>
            <person name="Kleber M."/>
            <person name="Mauceli E."/>
            <person name="MacCallum I."/>
        </authorList>
    </citation>
    <scope>NUCLEOTIDE SEQUENCE [LARGE SCALE GENOMIC DNA]</scope>
    <source>
        <strain evidence="5">MSH-3 / Tucson 14011-0111.49</strain>
    </source>
</reference>
<feature type="region of interest" description="Disordered" evidence="2">
    <location>
        <begin position="1"/>
        <end position="20"/>
    </location>
</feature>
<feature type="region of interest" description="Disordered" evidence="2">
    <location>
        <begin position="274"/>
        <end position="303"/>
    </location>
</feature>
<proteinExistence type="predicted"/>
<feature type="region of interest" description="Disordered" evidence="2">
    <location>
        <begin position="48"/>
        <end position="189"/>
    </location>
</feature>
<dbReference type="KEGG" id="dpe:6603530"/>
<evidence type="ECO:0000256" key="1">
    <source>
        <dbReference type="SAM" id="Coils"/>
    </source>
</evidence>
<dbReference type="PhylomeDB" id="B4HCD5"/>
<feature type="compositionally biased region" description="Basic and acidic residues" evidence="2">
    <location>
        <begin position="140"/>
        <end position="151"/>
    </location>
</feature>
<feature type="compositionally biased region" description="Basic and acidic residues" evidence="2">
    <location>
        <begin position="331"/>
        <end position="342"/>
    </location>
</feature>
<keyword evidence="5" id="KW-1185">Reference proteome</keyword>
<feature type="coiled-coil region" evidence="1">
    <location>
        <begin position="722"/>
        <end position="756"/>
    </location>
</feature>
<evidence type="ECO:0000259" key="3">
    <source>
        <dbReference type="Pfam" id="PF13870"/>
    </source>
</evidence>